<dbReference type="EMBL" id="JARBHB010000017">
    <property type="protein sequence ID" value="KAJ8865578.1"/>
    <property type="molecule type" value="Genomic_DNA"/>
</dbReference>
<dbReference type="InterPro" id="IPR000477">
    <property type="entry name" value="RT_dom"/>
</dbReference>
<protein>
    <recommendedName>
        <fullName evidence="1">Reverse transcriptase domain-containing protein</fullName>
    </recommendedName>
</protein>
<evidence type="ECO:0000313" key="2">
    <source>
        <dbReference type="EMBL" id="KAJ8865578.1"/>
    </source>
</evidence>
<evidence type="ECO:0000313" key="3">
    <source>
        <dbReference type="Proteomes" id="UP001159363"/>
    </source>
</evidence>
<keyword evidence="3" id="KW-1185">Reference proteome</keyword>
<dbReference type="SUPFAM" id="SSF50630">
    <property type="entry name" value="Acid proteases"/>
    <property type="match status" value="1"/>
</dbReference>
<gene>
    <name evidence="2" type="ORF">PR048_033098</name>
</gene>
<accession>A0ABQ9G089</accession>
<proteinExistence type="predicted"/>
<feature type="domain" description="Reverse transcriptase" evidence="1">
    <location>
        <begin position="191"/>
        <end position="269"/>
    </location>
</feature>
<dbReference type="PANTHER" id="PTHR24559">
    <property type="entry name" value="TRANSPOSON TY3-I GAG-POL POLYPROTEIN"/>
    <property type="match status" value="1"/>
</dbReference>
<dbReference type="Gene3D" id="2.40.70.10">
    <property type="entry name" value="Acid Proteases"/>
    <property type="match status" value="1"/>
</dbReference>
<organism evidence="2 3">
    <name type="scientific">Dryococelus australis</name>
    <dbReference type="NCBI Taxonomy" id="614101"/>
    <lineage>
        <taxon>Eukaryota</taxon>
        <taxon>Metazoa</taxon>
        <taxon>Ecdysozoa</taxon>
        <taxon>Arthropoda</taxon>
        <taxon>Hexapoda</taxon>
        <taxon>Insecta</taxon>
        <taxon>Pterygota</taxon>
        <taxon>Neoptera</taxon>
        <taxon>Polyneoptera</taxon>
        <taxon>Phasmatodea</taxon>
        <taxon>Verophasmatodea</taxon>
        <taxon>Anareolatae</taxon>
        <taxon>Phasmatidae</taxon>
        <taxon>Eurycanthinae</taxon>
        <taxon>Dryococelus</taxon>
    </lineage>
</organism>
<dbReference type="Pfam" id="PF00078">
    <property type="entry name" value="RVT_1"/>
    <property type="match status" value="1"/>
</dbReference>
<dbReference type="InterPro" id="IPR043502">
    <property type="entry name" value="DNA/RNA_pol_sf"/>
</dbReference>
<sequence>MVVDENLNGYKAYGLMDTGSSASFNNEDTIPKLKVPVLACKGEKVSMASTSLRLSVKDQCIITLCLQGNEYKDITVSILPDLCSDIIGHDILKRNSSLQEIIGGEEGPLDICSVAAANIEPDQLFTHLSPNCKPISIKSHSHAASDLQLIDSEIQNLLKEGIVEKSVSPWHSQVMVVTSENHRCRMAVDYSQTINRYTELDAFPLPRIDYIVNKVASYKIYSRIDLRSAYYQVPIREEDNPYTAFEASGKHYQFTHVIVGIRNGVWHFNE</sequence>
<evidence type="ECO:0000259" key="1">
    <source>
        <dbReference type="Pfam" id="PF00078"/>
    </source>
</evidence>
<dbReference type="Gene3D" id="3.10.10.10">
    <property type="entry name" value="HIV Type 1 Reverse Transcriptase, subunit A, domain 1"/>
    <property type="match status" value="1"/>
</dbReference>
<dbReference type="Gene3D" id="3.30.70.270">
    <property type="match status" value="1"/>
</dbReference>
<dbReference type="InterPro" id="IPR043128">
    <property type="entry name" value="Rev_trsase/Diguanyl_cyclase"/>
</dbReference>
<name>A0ABQ9G089_9NEOP</name>
<comment type="caution">
    <text evidence="2">The sequence shown here is derived from an EMBL/GenBank/DDBJ whole genome shotgun (WGS) entry which is preliminary data.</text>
</comment>
<dbReference type="PANTHER" id="PTHR24559:SF444">
    <property type="entry name" value="REVERSE TRANSCRIPTASE DOMAIN-CONTAINING PROTEIN"/>
    <property type="match status" value="1"/>
</dbReference>
<dbReference type="Proteomes" id="UP001159363">
    <property type="component" value="Chromosome 16"/>
</dbReference>
<dbReference type="InterPro" id="IPR053134">
    <property type="entry name" value="RNA-dir_DNA_polymerase"/>
</dbReference>
<dbReference type="SUPFAM" id="SSF56672">
    <property type="entry name" value="DNA/RNA polymerases"/>
    <property type="match status" value="1"/>
</dbReference>
<reference evidence="2 3" key="1">
    <citation type="submission" date="2023-02" db="EMBL/GenBank/DDBJ databases">
        <title>LHISI_Scaffold_Assembly.</title>
        <authorList>
            <person name="Stuart O.P."/>
            <person name="Cleave R."/>
            <person name="Magrath M.J.L."/>
            <person name="Mikheyev A.S."/>
        </authorList>
    </citation>
    <scope>NUCLEOTIDE SEQUENCE [LARGE SCALE GENOMIC DNA]</scope>
    <source>
        <strain evidence="2">Daus_M_001</strain>
        <tissue evidence="2">Leg muscle</tissue>
    </source>
</reference>
<dbReference type="CDD" id="cd01647">
    <property type="entry name" value="RT_LTR"/>
    <property type="match status" value="1"/>
</dbReference>
<dbReference type="InterPro" id="IPR021109">
    <property type="entry name" value="Peptidase_aspartic_dom_sf"/>
</dbReference>